<evidence type="ECO:0000256" key="2">
    <source>
        <dbReference type="ARBA" id="ARBA00011900"/>
    </source>
</evidence>
<comment type="catalytic activity">
    <reaction evidence="6">
        <text>a 2'-deoxyadenosine in DNA + S-adenosyl-L-methionine = an N(6)-methyl-2'-deoxyadenosine in DNA + S-adenosyl-L-homocysteine + H(+)</text>
        <dbReference type="Rhea" id="RHEA:15197"/>
        <dbReference type="Rhea" id="RHEA-COMP:12418"/>
        <dbReference type="Rhea" id="RHEA-COMP:12419"/>
        <dbReference type="ChEBI" id="CHEBI:15378"/>
        <dbReference type="ChEBI" id="CHEBI:57856"/>
        <dbReference type="ChEBI" id="CHEBI:59789"/>
        <dbReference type="ChEBI" id="CHEBI:90615"/>
        <dbReference type="ChEBI" id="CHEBI:90616"/>
        <dbReference type="EC" id="2.1.1.72"/>
    </reaction>
</comment>
<evidence type="ECO:0000259" key="8">
    <source>
        <dbReference type="Pfam" id="PF12564"/>
    </source>
</evidence>
<dbReference type="InterPro" id="IPR002941">
    <property type="entry name" value="DNA_methylase_N4/N6"/>
</dbReference>
<evidence type="ECO:0000256" key="6">
    <source>
        <dbReference type="ARBA" id="ARBA00047942"/>
    </source>
</evidence>
<sequence>MKLYQTLENQIKKEPNYVSDNGEIKKWVVLNKAQNFDEELIGLLLEDTDLKEKFFIKVKDIWVFKQNLFIQFLEQKNYLNDSYTQFKNKVGLTIDGKHLKQRNEVSLVWPFKDCILEGGQSREEDKREEIFFNEVLAQDEITELLDPKVLTNVKRFDKNGEHHFDQFNRDENGTITDNLIIKGNNLLALHSLKKEFAGKVKLIYIDPPFNTGNDSFKYNDKFNRSSWLTFMKNRLMISREILSSDGNIFIHIDINEIHYLKILCDEVFGKENFVEEIIWAYGSPSGGRAAGAKPVNIHDTILHYSKSYSDRKQNKIFIPYTEKYIKDWFKYDDGDGRLYQRRMRGKDESGNSTWVKQYLDESKGVPLSTVWSDIKQVYADPRAYKENQLQHTELLKEFSGGQKPEALLKRIIEMCTDKNDIILDFHLGTGTTVATAHKLNRQYIGIEQMDYIKELTCDRLCNIIKGNQTGISKSVNWQGGGSFIYLELKKYNQTFIEKIEEAKDEKMLLQIWEEMKQKSFLNYNVDIQKQEQHIEDFKTLSLQEQKQHLCELLDKNQLYVNLSSLKDKNFACTPEEQKVTQQFYQLKN</sequence>
<dbReference type="STRING" id="1423959.SAMN05444407_104120"/>
<dbReference type="PIRSF" id="PIRSF015855">
    <property type="entry name" value="TypeIII_Mtase_mKpnI"/>
    <property type="match status" value="1"/>
</dbReference>
<evidence type="ECO:0000256" key="3">
    <source>
        <dbReference type="ARBA" id="ARBA00022603"/>
    </source>
</evidence>
<evidence type="ECO:0000313" key="9">
    <source>
        <dbReference type="EMBL" id="SHL46352.1"/>
    </source>
</evidence>
<protein>
    <recommendedName>
        <fullName evidence="2">site-specific DNA-methyltransferase (adenine-specific)</fullName>
        <ecNumber evidence="2">2.1.1.72</ecNumber>
    </recommendedName>
</protein>
<feature type="domain" description="DNA methylase N-4/N-6" evidence="7">
    <location>
        <begin position="200"/>
        <end position="455"/>
    </location>
</feature>
<dbReference type="InterPro" id="IPR022221">
    <property type="entry name" value="TypeIII_RM_meth"/>
</dbReference>
<dbReference type="GO" id="GO:0009007">
    <property type="term" value="F:site-specific DNA-methyltransferase (adenine-specific) activity"/>
    <property type="evidence" value="ECO:0007669"/>
    <property type="project" value="UniProtKB-EC"/>
</dbReference>
<proteinExistence type="inferred from homology"/>
<dbReference type="RefSeq" id="WP_073300244.1">
    <property type="nucleotide sequence ID" value="NZ_FRBM01000004.1"/>
</dbReference>
<dbReference type="EC" id="2.1.1.72" evidence="2"/>
<dbReference type="GO" id="GO:0003677">
    <property type="term" value="F:DNA binding"/>
    <property type="evidence" value="ECO:0007669"/>
    <property type="project" value="InterPro"/>
</dbReference>
<reference evidence="9 10" key="1">
    <citation type="submission" date="2016-11" db="EMBL/GenBank/DDBJ databases">
        <authorList>
            <person name="Jaros S."/>
            <person name="Januszkiewicz K."/>
            <person name="Wedrychowicz H."/>
        </authorList>
    </citation>
    <scope>NUCLEOTIDE SEQUENCE [LARGE SCALE GENOMIC DNA]</scope>
    <source>
        <strain evidence="9 10">DSM 27621</strain>
    </source>
</reference>
<accession>A0A1M7AUF2</accession>
<dbReference type="InterPro" id="IPR002295">
    <property type="entry name" value="N4/N6-MTase_EcoPI_Mod-like"/>
</dbReference>
<feature type="domain" description="Type III restriction/modification enzyme methylation subunit" evidence="8">
    <location>
        <begin position="37"/>
        <end position="92"/>
    </location>
</feature>
<evidence type="ECO:0000313" key="10">
    <source>
        <dbReference type="Proteomes" id="UP000184069"/>
    </source>
</evidence>
<dbReference type="Gene3D" id="3.40.50.150">
    <property type="entry name" value="Vaccinia Virus protein VP39"/>
    <property type="match status" value="1"/>
</dbReference>
<evidence type="ECO:0000259" key="7">
    <source>
        <dbReference type="Pfam" id="PF01555"/>
    </source>
</evidence>
<dbReference type="SUPFAM" id="SSF53335">
    <property type="entry name" value="S-adenosyl-L-methionine-dependent methyltransferases"/>
    <property type="match status" value="1"/>
</dbReference>
<keyword evidence="3 9" id="KW-0489">Methyltransferase</keyword>
<dbReference type="EMBL" id="FRBM01000004">
    <property type="protein sequence ID" value="SHL46352.1"/>
    <property type="molecule type" value="Genomic_DNA"/>
</dbReference>
<evidence type="ECO:0000256" key="1">
    <source>
        <dbReference type="ARBA" id="ARBA00006594"/>
    </source>
</evidence>
<gene>
    <name evidence="9" type="ORF">SAMN05444407_104120</name>
</gene>
<dbReference type="AlphaFoldDB" id="A0A1M7AUF2"/>
<name>A0A1M7AUF2_9FLAO</name>
<dbReference type="InterPro" id="IPR002052">
    <property type="entry name" value="DNA_methylase_N6_adenine_CS"/>
</dbReference>
<dbReference type="PRINTS" id="PR00506">
    <property type="entry name" value="D21N6MTFRASE"/>
</dbReference>
<dbReference type="Pfam" id="PF01555">
    <property type="entry name" value="N6_N4_Mtase"/>
    <property type="match status" value="1"/>
</dbReference>
<dbReference type="InterPro" id="IPR029063">
    <property type="entry name" value="SAM-dependent_MTases_sf"/>
</dbReference>
<dbReference type="PROSITE" id="PS00092">
    <property type="entry name" value="N6_MTASE"/>
    <property type="match status" value="1"/>
</dbReference>
<dbReference type="Pfam" id="PF12564">
    <property type="entry name" value="TypeIII_RM_meth"/>
    <property type="match status" value="1"/>
</dbReference>
<dbReference type="GO" id="GO:0032259">
    <property type="term" value="P:methylation"/>
    <property type="evidence" value="ECO:0007669"/>
    <property type="project" value="UniProtKB-KW"/>
</dbReference>
<organism evidence="9 10">
    <name type="scientific">Chryseobacterium contaminans</name>
    <dbReference type="NCBI Taxonomy" id="1423959"/>
    <lineage>
        <taxon>Bacteria</taxon>
        <taxon>Pseudomonadati</taxon>
        <taxon>Bacteroidota</taxon>
        <taxon>Flavobacteriia</taxon>
        <taxon>Flavobacteriales</taxon>
        <taxon>Weeksellaceae</taxon>
        <taxon>Chryseobacterium group</taxon>
        <taxon>Chryseobacterium</taxon>
    </lineage>
</organism>
<dbReference type="Proteomes" id="UP000184069">
    <property type="component" value="Unassembled WGS sequence"/>
</dbReference>
<comment type="similarity">
    <text evidence="1">Belongs to the N(4)/N(6)-methyltransferase family.</text>
</comment>
<keyword evidence="4 9" id="KW-0808">Transferase</keyword>
<evidence type="ECO:0000256" key="4">
    <source>
        <dbReference type="ARBA" id="ARBA00022679"/>
    </source>
</evidence>
<dbReference type="GO" id="GO:0008170">
    <property type="term" value="F:N-methyltransferase activity"/>
    <property type="evidence" value="ECO:0007669"/>
    <property type="project" value="InterPro"/>
</dbReference>
<evidence type="ECO:0000256" key="5">
    <source>
        <dbReference type="ARBA" id="ARBA00022691"/>
    </source>
</evidence>
<keyword evidence="5" id="KW-0949">S-adenosyl-L-methionine</keyword>